<evidence type="ECO:0000313" key="1">
    <source>
        <dbReference type="EMBL" id="GBG13329.1"/>
    </source>
</evidence>
<dbReference type="AlphaFoldDB" id="A0A2R5F5Z6"/>
<reference evidence="1 2" key="1">
    <citation type="journal article" date="2018" name="Environ. Microbiol.">
        <title>Isolation and genomic characterization of Novimethylophilus kurashikiensis gen. nov. sp. nov., a new lanthanide-dependent methylotrophic species of Methylophilaceae.</title>
        <authorList>
            <person name="Lv H."/>
            <person name="Sahin N."/>
            <person name="Tani A."/>
        </authorList>
    </citation>
    <scope>NUCLEOTIDE SEQUENCE [LARGE SCALE GENOMIC DNA]</scope>
    <source>
        <strain evidence="1 2">La2-4</strain>
    </source>
</reference>
<evidence type="ECO:0008006" key="3">
    <source>
        <dbReference type="Google" id="ProtNLM"/>
    </source>
</evidence>
<dbReference type="RefSeq" id="WP_109014545.1">
    <property type="nucleotide sequence ID" value="NZ_BDOQ01000003.1"/>
</dbReference>
<protein>
    <recommendedName>
        <fullName evidence="3">DUF4186 domain-containing protein</fullName>
    </recommendedName>
</protein>
<name>A0A2R5F5Z6_9PROT</name>
<organism evidence="1 2">
    <name type="scientific">Novimethylophilus kurashikiensis</name>
    <dbReference type="NCBI Taxonomy" id="1825523"/>
    <lineage>
        <taxon>Bacteria</taxon>
        <taxon>Pseudomonadati</taxon>
        <taxon>Pseudomonadota</taxon>
        <taxon>Betaproteobacteria</taxon>
        <taxon>Nitrosomonadales</taxon>
        <taxon>Methylophilaceae</taxon>
        <taxon>Novimethylophilus</taxon>
    </lineage>
</organism>
<dbReference type="InterPro" id="IPR020378">
    <property type="entry name" value="DUF4186"/>
</dbReference>
<dbReference type="OrthoDB" id="3781311at2"/>
<sequence length="119" mass="13690">MRDLDELFSGLASSKFRQSFRLKGRELAYLREKGLPTVLEHAHDFIAQRLAPAVIPNDGKQTPYRGHPVFVAQHATACCCRGCLEKWHRIPAGRPLEPEEAEYIQQVLKRWLMQALKNH</sequence>
<evidence type="ECO:0000313" key="2">
    <source>
        <dbReference type="Proteomes" id="UP000245081"/>
    </source>
</evidence>
<accession>A0A2R5F5Z6</accession>
<comment type="caution">
    <text evidence="1">The sequence shown here is derived from an EMBL/GenBank/DDBJ whole genome shotgun (WGS) entry which is preliminary data.</text>
</comment>
<proteinExistence type="predicted"/>
<dbReference type="Pfam" id="PF13811">
    <property type="entry name" value="DUF4186"/>
    <property type="match status" value="1"/>
</dbReference>
<dbReference type="Proteomes" id="UP000245081">
    <property type="component" value="Unassembled WGS sequence"/>
</dbReference>
<keyword evidence="2" id="KW-1185">Reference proteome</keyword>
<dbReference type="EMBL" id="BDOQ01000003">
    <property type="protein sequence ID" value="GBG13329.1"/>
    <property type="molecule type" value="Genomic_DNA"/>
</dbReference>
<gene>
    <name evidence="1" type="ORF">NMK_0875</name>
</gene>